<dbReference type="InterPro" id="IPR041679">
    <property type="entry name" value="DNA2/NAM7-like_C"/>
</dbReference>
<dbReference type="SUPFAM" id="SSF52540">
    <property type="entry name" value="P-loop containing nucleoside triphosphate hydrolases"/>
    <property type="match status" value="1"/>
</dbReference>
<gene>
    <name evidence="8" type="ORF">SY85_20715</name>
</gene>
<keyword evidence="3" id="KW-0378">Hydrolase</keyword>
<dbReference type="Pfam" id="PF13086">
    <property type="entry name" value="AAA_11"/>
    <property type="match status" value="1"/>
</dbReference>
<evidence type="ECO:0000256" key="2">
    <source>
        <dbReference type="ARBA" id="ARBA00022741"/>
    </source>
</evidence>
<dbReference type="PANTHER" id="PTHR43788:SF8">
    <property type="entry name" value="DNA-BINDING PROTEIN SMUBP-2"/>
    <property type="match status" value="1"/>
</dbReference>
<dbReference type="InterPro" id="IPR041677">
    <property type="entry name" value="DNA2/NAM7_AAA_11"/>
</dbReference>
<evidence type="ECO:0000256" key="4">
    <source>
        <dbReference type="ARBA" id="ARBA00022806"/>
    </source>
</evidence>
<keyword evidence="4 8" id="KW-0347">Helicase</keyword>
<evidence type="ECO:0000259" key="7">
    <source>
        <dbReference type="SMART" id="SM00487"/>
    </source>
</evidence>
<dbReference type="InterPro" id="IPR050534">
    <property type="entry name" value="Coronavir_polyprotein_1ab"/>
</dbReference>
<dbReference type="OrthoDB" id="9757917at2"/>
<organism evidence="8 9">
    <name type="scientific">Flavisolibacter tropicus</name>
    <dbReference type="NCBI Taxonomy" id="1492898"/>
    <lineage>
        <taxon>Bacteria</taxon>
        <taxon>Pseudomonadati</taxon>
        <taxon>Bacteroidota</taxon>
        <taxon>Chitinophagia</taxon>
        <taxon>Chitinophagales</taxon>
        <taxon>Chitinophagaceae</taxon>
        <taxon>Flavisolibacter</taxon>
    </lineage>
</organism>
<dbReference type="Gene3D" id="2.40.30.270">
    <property type="match status" value="1"/>
</dbReference>
<dbReference type="RefSeq" id="WP_066407196.1">
    <property type="nucleotide sequence ID" value="NZ_CP011390.1"/>
</dbReference>
<proteinExistence type="inferred from homology"/>
<comment type="similarity">
    <text evidence="1">Belongs to the DNA2/NAM7 helicase family.</text>
</comment>
<evidence type="ECO:0000256" key="3">
    <source>
        <dbReference type="ARBA" id="ARBA00022801"/>
    </source>
</evidence>
<dbReference type="SMART" id="SM00487">
    <property type="entry name" value="DEXDc"/>
    <property type="match status" value="1"/>
</dbReference>
<evidence type="ECO:0000256" key="1">
    <source>
        <dbReference type="ARBA" id="ARBA00007913"/>
    </source>
</evidence>
<evidence type="ECO:0000313" key="8">
    <source>
        <dbReference type="EMBL" id="ANE52539.1"/>
    </source>
</evidence>
<feature type="domain" description="Helicase ATP-binding" evidence="7">
    <location>
        <begin position="175"/>
        <end position="430"/>
    </location>
</feature>
<keyword evidence="2" id="KW-0547">Nucleotide-binding</keyword>
<keyword evidence="5" id="KW-0067">ATP-binding</keyword>
<evidence type="ECO:0000259" key="6">
    <source>
        <dbReference type="SMART" id="SM00382"/>
    </source>
</evidence>
<evidence type="ECO:0000256" key="5">
    <source>
        <dbReference type="ARBA" id="ARBA00022840"/>
    </source>
</evidence>
<dbReference type="InterPro" id="IPR014001">
    <property type="entry name" value="Helicase_ATP-bd"/>
</dbReference>
<dbReference type="InterPro" id="IPR027417">
    <property type="entry name" value="P-loop_NTPase"/>
</dbReference>
<dbReference type="GO" id="GO:0005694">
    <property type="term" value="C:chromosome"/>
    <property type="evidence" value="ECO:0007669"/>
    <property type="project" value="UniProtKB-ARBA"/>
</dbReference>
<dbReference type="AlphaFoldDB" id="A0A172TZK9"/>
<dbReference type="PATRIC" id="fig|1492898.3.peg.4499"/>
<accession>A0A172TZK9</accession>
<evidence type="ECO:0000313" key="9">
    <source>
        <dbReference type="Proteomes" id="UP000077177"/>
    </source>
</evidence>
<dbReference type="PANTHER" id="PTHR43788">
    <property type="entry name" value="DNA2/NAM7 HELICASE FAMILY MEMBER"/>
    <property type="match status" value="1"/>
</dbReference>
<dbReference type="GO" id="GO:0016787">
    <property type="term" value="F:hydrolase activity"/>
    <property type="evidence" value="ECO:0007669"/>
    <property type="project" value="UniProtKB-KW"/>
</dbReference>
<reference evidence="8 9" key="2">
    <citation type="journal article" date="2016" name="Int. J. Syst. Evol. Microbiol.">
        <title>Flavisolibacter tropicus sp. nov., isolated from tropical soil.</title>
        <authorList>
            <person name="Lee J.J."/>
            <person name="Kang M.S."/>
            <person name="Kim G.S."/>
            <person name="Lee C.S."/>
            <person name="Lim S."/>
            <person name="Lee J."/>
            <person name="Roh S.H."/>
            <person name="Kang H."/>
            <person name="Ha J.M."/>
            <person name="Bae S."/>
            <person name="Jung H.Y."/>
            <person name="Kim M.K."/>
        </authorList>
    </citation>
    <scope>NUCLEOTIDE SEQUENCE [LARGE SCALE GENOMIC DNA]</scope>
    <source>
        <strain evidence="8 9">LCS9</strain>
    </source>
</reference>
<name>A0A172TZK9_9BACT</name>
<dbReference type="InterPro" id="IPR003593">
    <property type="entry name" value="AAA+_ATPase"/>
</dbReference>
<dbReference type="CDD" id="cd18808">
    <property type="entry name" value="SF1_C_Upf1"/>
    <property type="match status" value="1"/>
</dbReference>
<dbReference type="Pfam" id="PF13087">
    <property type="entry name" value="AAA_12"/>
    <property type="match status" value="1"/>
</dbReference>
<dbReference type="Gene3D" id="3.40.50.300">
    <property type="entry name" value="P-loop containing nucleotide triphosphate hydrolases"/>
    <property type="match status" value="2"/>
</dbReference>
<reference evidence="9" key="1">
    <citation type="submission" date="2015-01" db="EMBL/GenBank/DDBJ databases">
        <title>Flavisolibacter sp./LCS9/ whole genome sequencing.</title>
        <authorList>
            <person name="Kim M.K."/>
            <person name="Srinivasan S."/>
            <person name="Lee J.-J."/>
        </authorList>
    </citation>
    <scope>NUCLEOTIDE SEQUENCE [LARGE SCALE GENOMIC DNA]</scope>
    <source>
        <strain evidence="9">LCS9</strain>
    </source>
</reference>
<dbReference type="Proteomes" id="UP000077177">
    <property type="component" value="Chromosome"/>
</dbReference>
<dbReference type="STRING" id="1492898.SY85_20715"/>
<dbReference type="SMART" id="SM00382">
    <property type="entry name" value="AAA"/>
    <property type="match status" value="1"/>
</dbReference>
<protein>
    <submittedName>
        <fullName evidence="8">DNA helicase</fullName>
    </submittedName>
</protein>
<dbReference type="InterPro" id="IPR047187">
    <property type="entry name" value="SF1_C_Upf1"/>
</dbReference>
<dbReference type="GO" id="GO:0005524">
    <property type="term" value="F:ATP binding"/>
    <property type="evidence" value="ECO:0007669"/>
    <property type="project" value="UniProtKB-KW"/>
</dbReference>
<dbReference type="GO" id="GO:0043139">
    <property type="term" value="F:5'-3' DNA helicase activity"/>
    <property type="evidence" value="ECO:0007669"/>
    <property type="project" value="TreeGrafter"/>
</dbReference>
<dbReference type="EMBL" id="CP011390">
    <property type="protein sequence ID" value="ANE52539.1"/>
    <property type="molecule type" value="Genomic_DNA"/>
</dbReference>
<dbReference type="KEGG" id="fla:SY85_20715"/>
<sequence length="632" mass="71372">MDYFKRLKELLQLEKEEDRRSYEQLLHYTPVAERREVGMSWYPVAIRDTEIGRGDYLTVEIERTTHQDIVHQLRFGMTAALFSNHDAKNDRIEGTISYISGNRLKISLRVDDLPDWTRNGKLGVDAVFDENSYTEMEATLKLAPLVAEKKEEGHLTRLLTGTTKATFQPLETPYINNRLNASQQEAVQKILSANELAIVHGPPGTGKTTTLVQAIKALLQQDRQPILVVAPSNAAVDLLSEKLSKISLNVLRIGNPARVSEEQLSLSLDSKITAHPSFKEIKRLKKQAAEYRDMAQKYKRSFGPAEREQRKALYTEARNVQKEAERTEQYITEDLLSRAQVITATLVGANHYTIRHLRYHTVVIDEAGQALEPACWIPILKAKKLVMAGDHYQLPPTIKSEVAARSGLSETLMEKCVALHPEAVVLLEEQYRMNENIAGFPSREFYRSRLQAHVSVAHHILAPDEAPLVFIDTAGCGFEEAWEGTSVSNPEEAAFLIKHLSLLVSHLQPLFADAPFPSVGVISPYRHQVEVLKQAVASHPDLPNTITVNTIDSFQGQERDVIYISMVRSNVDNVIGFLSEVRRMNVAMTRARKKLIVIGDSSTLSQHAFYADFITYAQEKDAYKSAWEFMEW</sequence>
<feature type="domain" description="AAA+ ATPase" evidence="6">
    <location>
        <begin position="193"/>
        <end position="417"/>
    </location>
</feature>
<keyword evidence="9" id="KW-1185">Reference proteome</keyword>
<dbReference type="FunFam" id="3.40.50.300:FF:000326">
    <property type="entry name" value="P-loop containing nucleoside triphosphate hydrolase"/>
    <property type="match status" value="1"/>
</dbReference>